<feature type="active site" description="Proton acceptor" evidence="8">
    <location>
        <position position="349"/>
    </location>
</feature>
<dbReference type="Pfam" id="PF01487">
    <property type="entry name" value="DHquinase_I"/>
    <property type="match status" value="1"/>
</dbReference>
<dbReference type="EMBL" id="LR586016">
    <property type="protein sequence ID" value="VIP05086.1"/>
    <property type="molecule type" value="Genomic_DNA"/>
</dbReference>
<feature type="binding site" evidence="7">
    <location>
        <begin position="96"/>
        <end position="98"/>
    </location>
    <ligand>
        <name>3-dehydroquinate</name>
        <dbReference type="ChEBI" id="CHEBI:32364"/>
    </ligand>
</feature>
<dbReference type="KEGG" id="tim:GMBLW1_41070"/>
<feature type="domain" description="Quinate/shikimate 5-dehydrogenase/glutamyl-tRNA reductase" evidence="10">
    <location>
        <begin position="407"/>
        <end position="458"/>
    </location>
</feature>
<dbReference type="Gene3D" id="3.40.50.720">
    <property type="entry name" value="NAD(P)-binding Rossmann-like Domain"/>
    <property type="match status" value="1"/>
</dbReference>
<dbReference type="GO" id="GO:0009073">
    <property type="term" value="P:aromatic amino acid family biosynthetic process"/>
    <property type="evidence" value="ECO:0007669"/>
    <property type="project" value="UniProtKB-KW"/>
</dbReference>
<comment type="similarity">
    <text evidence="7">Belongs to the type-I 3-dehydroquinase family.</text>
</comment>
<keyword evidence="4 8" id="KW-0560">Oxidoreductase</keyword>
<evidence type="ECO:0000256" key="8">
    <source>
        <dbReference type="HAMAP-Rule" id="MF_00222"/>
    </source>
</evidence>
<dbReference type="HAMAP" id="MF_00214">
    <property type="entry name" value="AroD"/>
    <property type="match status" value="1"/>
</dbReference>
<feature type="binding site" evidence="7">
    <location>
        <position position="241"/>
    </location>
    <ligand>
        <name>3-dehydroquinate</name>
        <dbReference type="ChEBI" id="CHEBI:32364"/>
    </ligand>
</feature>
<comment type="caution">
    <text evidence="7">Lacks conserved residue(s) required for the propagation of feature annotation.</text>
</comment>
<feature type="binding site" evidence="8">
    <location>
        <position position="345"/>
    </location>
    <ligand>
        <name>shikimate</name>
        <dbReference type="ChEBI" id="CHEBI:36208"/>
    </ligand>
</feature>
<feature type="region of interest" description="Disordered" evidence="9">
    <location>
        <begin position="562"/>
        <end position="586"/>
    </location>
</feature>
<dbReference type="InParanoid" id="A0A6C2YUB7"/>
<evidence type="ECO:0000256" key="3">
    <source>
        <dbReference type="ARBA" id="ARBA00022857"/>
    </source>
</evidence>
<feature type="active site" description="Proton donor/acceptor" evidence="7">
    <location>
        <position position="178"/>
    </location>
</feature>
<comment type="catalytic activity">
    <reaction evidence="7">
        <text>3-dehydroquinate = 3-dehydroshikimate + H2O</text>
        <dbReference type="Rhea" id="RHEA:21096"/>
        <dbReference type="ChEBI" id="CHEBI:15377"/>
        <dbReference type="ChEBI" id="CHEBI:16630"/>
        <dbReference type="ChEBI" id="CHEBI:32364"/>
        <dbReference type="EC" id="4.2.1.10"/>
    </reaction>
</comment>
<dbReference type="GO" id="GO:0003855">
    <property type="term" value="F:3-dehydroquinate dehydratase activity"/>
    <property type="evidence" value="ECO:0007669"/>
    <property type="project" value="UniProtKB-UniRule"/>
</dbReference>
<proteinExistence type="inferred from homology"/>
<keyword evidence="7" id="KW-0704">Schiff base</keyword>
<evidence type="ECO:0000256" key="4">
    <source>
        <dbReference type="ARBA" id="ARBA00023002"/>
    </source>
</evidence>
<dbReference type="InterPro" id="IPR022893">
    <property type="entry name" value="Shikimate_DH_fam"/>
</dbReference>
<evidence type="ECO:0000259" key="12">
    <source>
        <dbReference type="Pfam" id="PF18317"/>
    </source>
</evidence>
<feature type="binding site" evidence="8">
    <location>
        <position position="504"/>
    </location>
    <ligand>
        <name>shikimate</name>
        <dbReference type="ChEBI" id="CHEBI:36208"/>
    </ligand>
</feature>
<feature type="compositionally biased region" description="Acidic residues" evidence="9">
    <location>
        <begin position="571"/>
        <end position="586"/>
    </location>
</feature>
<evidence type="ECO:0000256" key="2">
    <source>
        <dbReference type="ARBA" id="ARBA00022605"/>
    </source>
</evidence>
<organism evidence="13">
    <name type="scientific">Tuwongella immobilis</name>
    <dbReference type="NCBI Taxonomy" id="692036"/>
    <lineage>
        <taxon>Bacteria</taxon>
        <taxon>Pseudomonadati</taxon>
        <taxon>Planctomycetota</taxon>
        <taxon>Planctomycetia</taxon>
        <taxon>Gemmatales</taxon>
        <taxon>Gemmataceae</taxon>
        <taxon>Tuwongella</taxon>
    </lineage>
</organism>
<dbReference type="InterPro" id="IPR011342">
    <property type="entry name" value="Shikimate_DH"/>
</dbReference>
<dbReference type="InterPro" id="IPR006151">
    <property type="entry name" value="Shikm_DH/Glu-tRNA_Rdtase"/>
</dbReference>
<dbReference type="UniPathway" id="UPA00053">
    <property type="reaction ID" value="UER00086"/>
</dbReference>
<evidence type="ECO:0000256" key="9">
    <source>
        <dbReference type="SAM" id="MobiDB-lite"/>
    </source>
</evidence>
<dbReference type="CDD" id="cd00502">
    <property type="entry name" value="DHQase_I"/>
    <property type="match status" value="1"/>
</dbReference>
<feature type="binding site" evidence="7">
    <location>
        <position position="124"/>
    </location>
    <ligand>
        <name>3-dehydroquinate</name>
        <dbReference type="ChEBI" id="CHEBI:32364"/>
    </ligand>
</feature>
<keyword evidence="5 7" id="KW-0057">Aromatic amino acid biosynthesis</keyword>
<dbReference type="PANTHER" id="PTHR21089:SF1">
    <property type="entry name" value="BIFUNCTIONAL 3-DEHYDROQUINATE DEHYDRATASE_SHIKIMATE DEHYDROGENASE, CHLOROPLASTIC"/>
    <property type="match status" value="1"/>
</dbReference>
<dbReference type="GO" id="GO:0009423">
    <property type="term" value="P:chorismate biosynthetic process"/>
    <property type="evidence" value="ECO:0007669"/>
    <property type="project" value="UniProtKB-UniRule"/>
</dbReference>
<comment type="pathway">
    <text evidence="1 8">Metabolic intermediate biosynthesis; chorismate biosynthesis; chorismate from D-erythrose 4-phosphate and phosphoenolpyruvate: step 4/7.</text>
</comment>
<dbReference type="Proteomes" id="UP000464378">
    <property type="component" value="Chromosome"/>
</dbReference>
<accession>A0A6C2YUB7</accession>
<feature type="domain" description="SDH C-terminal" evidence="12">
    <location>
        <begin position="525"/>
        <end position="555"/>
    </location>
</feature>
<keyword evidence="3 8" id="KW-0521">NADP</keyword>
<dbReference type="CDD" id="cd01065">
    <property type="entry name" value="NAD_bind_Shikimate_DH"/>
    <property type="match status" value="1"/>
</dbReference>
<name>A0A6C2YUB7_9BACT</name>
<evidence type="ECO:0000256" key="6">
    <source>
        <dbReference type="ARBA" id="ARBA00049442"/>
    </source>
</evidence>
<comment type="pathway">
    <text evidence="7">Metabolic intermediate biosynthesis; chorismate biosynthesis; chorismate from D-erythrose 4-phosphate and phosphoenolpyruvate: step 3/7.</text>
</comment>
<dbReference type="NCBIfam" id="TIGR00507">
    <property type="entry name" value="aroE"/>
    <property type="match status" value="1"/>
</dbReference>
<dbReference type="SUPFAM" id="SSF51735">
    <property type="entry name" value="NAD(P)-binding Rossmann-fold domains"/>
    <property type="match status" value="1"/>
</dbReference>
<dbReference type="AlphaFoldDB" id="A0A6C2YUB7"/>
<feature type="binding site" evidence="8">
    <location>
        <position position="385"/>
    </location>
    <ligand>
        <name>shikimate</name>
        <dbReference type="ChEBI" id="CHEBI:36208"/>
    </ligand>
</feature>
<dbReference type="InterPro" id="IPR001381">
    <property type="entry name" value="DHquinase_I"/>
</dbReference>
<comment type="function">
    <text evidence="8">Involved in the biosynthesis of the chorismate, which leads to the biosynthesis of aromatic amino acids. Catalyzes the reversible NADPH linked reduction of 3-dehydroshikimate (DHSA) to yield shikimate (SA).</text>
</comment>
<comment type="catalytic activity">
    <reaction evidence="6 8">
        <text>shikimate + NADP(+) = 3-dehydroshikimate + NADPH + H(+)</text>
        <dbReference type="Rhea" id="RHEA:17737"/>
        <dbReference type="ChEBI" id="CHEBI:15378"/>
        <dbReference type="ChEBI" id="CHEBI:16630"/>
        <dbReference type="ChEBI" id="CHEBI:36208"/>
        <dbReference type="ChEBI" id="CHEBI:57783"/>
        <dbReference type="ChEBI" id="CHEBI:58349"/>
        <dbReference type="EC" id="1.1.1.25"/>
    </reaction>
</comment>
<keyword evidence="14" id="KW-1185">Reference proteome</keyword>
<evidence type="ECO:0000259" key="11">
    <source>
        <dbReference type="Pfam" id="PF08501"/>
    </source>
</evidence>
<evidence type="ECO:0000313" key="14">
    <source>
        <dbReference type="Proteomes" id="UP000464378"/>
    </source>
</evidence>
<dbReference type="GO" id="GO:0008652">
    <property type="term" value="P:amino acid biosynthetic process"/>
    <property type="evidence" value="ECO:0007669"/>
    <property type="project" value="UniProtKB-KW"/>
</dbReference>
<comment type="similarity">
    <text evidence="8">Belongs to the shikimate dehydrogenase family.</text>
</comment>
<dbReference type="InterPro" id="IPR036291">
    <property type="entry name" value="NAD(P)-bd_dom_sf"/>
</dbReference>
<feature type="binding site" evidence="8">
    <location>
        <position position="502"/>
    </location>
    <ligand>
        <name>NADP(+)</name>
        <dbReference type="ChEBI" id="CHEBI:58349"/>
    </ligand>
</feature>
<dbReference type="Pfam" id="PF18317">
    <property type="entry name" value="SDH_C"/>
    <property type="match status" value="1"/>
</dbReference>
<dbReference type="Pfam" id="PF08501">
    <property type="entry name" value="Shikimate_dh_N"/>
    <property type="match status" value="1"/>
</dbReference>
<evidence type="ECO:0000256" key="1">
    <source>
        <dbReference type="ARBA" id="ARBA00004871"/>
    </source>
</evidence>
<feature type="binding site" evidence="8">
    <location>
        <begin position="298"/>
        <end position="300"/>
    </location>
    <ligand>
        <name>shikimate</name>
        <dbReference type="ChEBI" id="CHEBI:36208"/>
    </ligand>
</feature>
<dbReference type="Gene3D" id="3.20.20.70">
    <property type="entry name" value="Aldolase class I"/>
    <property type="match status" value="1"/>
</dbReference>
<dbReference type="GO" id="GO:0005829">
    <property type="term" value="C:cytosol"/>
    <property type="evidence" value="ECO:0007669"/>
    <property type="project" value="TreeGrafter"/>
</dbReference>
<evidence type="ECO:0000256" key="7">
    <source>
        <dbReference type="HAMAP-Rule" id="MF_00214"/>
    </source>
</evidence>
<dbReference type="SUPFAM" id="SSF51569">
    <property type="entry name" value="Aldolase"/>
    <property type="match status" value="1"/>
</dbReference>
<reference evidence="13" key="1">
    <citation type="submission" date="2019-04" db="EMBL/GenBank/DDBJ databases">
        <authorList>
            <consortium name="Science for Life Laboratories"/>
        </authorList>
    </citation>
    <scope>NUCLEOTIDE SEQUENCE</scope>
    <source>
        <strain evidence="13">MBLW1</strain>
    </source>
</reference>
<dbReference type="GO" id="GO:0019632">
    <property type="term" value="P:shikimate metabolic process"/>
    <property type="evidence" value="ECO:0007669"/>
    <property type="project" value="InterPro"/>
</dbReference>
<dbReference type="Gene3D" id="3.40.50.10860">
    <property type="entry name" value="Leucine Dehydrogenase, chain A, domain 1"/>
    <property type="match status" value="1"/>
</dbReference>
<dbReference type="EC" id="4.2.1.10" evidence="7"/>
<gene>
    <name evidence="7" type="primary">aroD</name>
    <name evidence="8" type="synonym">aroE</name>
    <name evidence="13" type="ORF">GMBLW1_41070</name>
</gene>
<dbReference type="EC" id="1.1.1.25" evidence="8"/>
<dbReference type="SUPFAM" id="SSF53223">
    <property type="entry name" value="Aminoacid dehydrogenase-like, N-terminal domain"/>
    <property type="match status" value="1"/>
</dbReference>
<feature type="binding site" evidence="8">
    <location>
        <begin position="417"/>
        <end position="421"/>
    </location>
    <ligand>
        <name>NADP(+)</name>
        <dbReference type="ChEBI" id="CHEBI:58349"/>
    </ligand>
</feature>
<keyword evidence="7" id="KW-0456">Lyase</keyword>
<evidence type="ECO:0000256" key="5">
    <source>
        <dbReference type="ARBA" id="ARBA00023141"/>
    </source>
</evidence>
<protein>
    <recommendedName>
        <fullName evidence="7 8">Multifunctional fusion protein</fullName>
    </recommendedName>
    <domain>
        <recommendedName>
            <fullName evidence="7">3-dehydroquinate dehydratase</fullName>
            <shortName evidence="7">3-dehydroquinase</shortName>
            <ecNumber evidence="7">4.2.1.10</ecNumber>
        </recommendedName>
        <alternativeName>
            <fullName evidence="7">Type I DHQase</fullName>
        </alternativeName>
        <alternativeName>
            <fullName evidence="7">Type I dehydroquinase</fullName>
            <shortName evidence="7">DHQ1</shortName>
        </alternativeName>
    </domain>
    <domain>
        <recommendedName>
            <fullName evidence="8">Shikimate dehydrogenase (NADP(+))</fullName>
            <shortName evidence="8">SDH</shortName>
            <ecNumber evidence="8">1.1.1.25</ecNumber>
        </recommendedName>
    </domain>
</protein>
<feature type="binding site" evidence="8">
    <location>
        <position position="532"/>
    </location>
    <ligand>
        <name>shikimate</name>
        <dbReference type="ChEBI" id="CHEBI:36208"/>
    </ligand>
</feature>
<dbReference type="PANTHER" id="PTHR21089">
    <property type="entry name" value="SHIKIMATE DEHYDROGENASE"/>
    <property type="match status" value="1"/>
</dbReference>
<dbReference type="InterPro" id="IPR013708">
    <property type="entry name" value="Shikimate_DH-bd_N"/>
</dbReference>
<feature type="binding site" evidence="8">
    <location>
        <position position="370"/>
    </location>
    <ligand>
        <name>shikimate</name>
        <dbReference type="ChEBI" id="CHEBI:36208"/>
    </ligand>
</feature>
<keyword evidence="2 7" id="KW-0028">Amino-acid biosynthesis</keyword>
<dbReference type="Pfam" id="PF01488">
    <property type="entry name" value="Shikimate_DH"/>
    <property type="match status" value="1"/>
</dbReference>
<dbReference type="InterPro" id="IPR013785">
    <property type="entry name" value="Aldolase_TIM"/>
</dbReference>
<dbReference type="InterPro" id="IPR041121">
    <property type="entry name" value="SDH_C"/>
</dbReference>
<dbReference type="GO" id="GO:0004764">
    <property type="term" value="F:shikimate 3-dehydrogenase (NADP+) activity"/>
    <property type="evidence" value="ECO:0007669"/>
    <property type="project" value="UniProtKB-UniRule"/>
</dbReference>
<dbReference type="HAMAP" id="MF_00222">
    <property type="entry name" value="Shikimate_DH_AroE"/>
    <property type="match status" value="1"/>
</dbReference>
<dbReference type="InterPro" id="IPR046346">
    <property type="entry name" value="Aminoacid_DH-like_N_sf"/>
</dbReference>
<feature type="domain" description="Shikimate dehydrogenase substrate binding N-terminal" evidence="11">
    <location>
        <begin position="290"/>
        <end position="372"/>
    </location>
</feature>
<comment type="function">
    <text evidence="7">Involved in the third step of the chorismate pathway, which leads to the biosynthesis of aromatic amino acids. Catalyzes the cis-dehydration of 3-dehydroquinate (DHQ) and introduces the first double bond of the aromatic ring to yield 3-dehydroshikimate.</text>
</comment>
<feature type="binding site" evidence="8">
    <location>
        <position position="525"/>
    </location>
    <ligand>
        <name>NADP(+)</name>
        <dbReference type="ChEBI" id="CHEBI:58349"/>
    </ligand>
</feature>
<dbReference type="GO" id="GO:0050661">
    <property type="term" value="F:NADP binding"/>
    <property type="evidence" value="ECO:0007669"/>
    <property type="project" value="InterPro"/>
</dbReference>
<dbReference type="EMBL" id="LR593887">
    <property type="protein sequence ID" value="VTS07528.1"/>
    <property type="molecule type" value="Genomic_DNA"/>
</dbReference>
<evidence type="ECO:0000313" key="13">
    <source>
        <dbReference type="EMBL" id="VIP05086.1"/>
    </source>
</evidence>
<evidence type="ECO:0000259" key="10">
    <source>
        <dbReference type="Pfam" id="PF01488"/>
    </source>
</evidence>
<feature type="active site" description="Schiff-base intermediate with substrate" evidence="7">
    <location>
        <position position="203"/>
    </location>
</feature>
<sequence>MRLIHRIGPKIATEPGMRPTRGEPGMSGDAGGDVSWGLSLWPLGRYSDRTGDWDSLRGAIMSLDVDRICVVVGRTRHKMVAIELQEAVKRGAKFIELRLDFLARAVDYKRLMAHKACPLVATVRRTADGGRWPGTEEQRQMVIRQAIVSGYFEWVDLETDVADTIRRFGKVKRIVSYHNFQEVPEDLGEIYEKMCNQDADVVKIAVMAQSPIDNLRILKLLERAPKPTVAHCMGDLGFPSRILALKYGAPFIYAAFNKDRGIAPGLPSMEDLRAIYPIDRINRETKVYAVLGDPIAQSYSPQLHNALFQKLNMDAVYVPMRVPRAQLQATLNAMESLPIHGYSVTIPHKETVATLAQEVSPMVAQTAAANTLVRRDNGFFADNTDAPAAVESIRSVAPKQADGTAYEFQGKAVVLLGSGGVARAIAHALKREGVNLTIAARNHAAALKLAEEVGAKAIDWQVRHNGSYDILVNCTPIGMFPNMNDSPTHPSYFRENTIVFDTVYNPENTLFLKTARERGCIVVSGLEMFVRQAGLQFQAFTGQEPPLEELRQLLRRAISPVTHHAATQAEGEGEGEGESEPTEGDE</sequence>
<comment type="subunit">
    <text evidence="7">Homodimer.</text>
</comment>